<feature type="transmembrane region" description="Helical" evidence="1">
    <location>
        <begin position="88"/>
        <end position="107"/>
    </location>
</feature>
<evidence type="ECO:0000313" key="2">
    <source>
        <dbReference type="EMBL" id="WDE96330.1"/>
    </source>
</evidence>
<name>A0ABY7VQ74_9BACT</name>
<protein>
    <submittedName>
        <fullName evidence="2">Uncharacterized protein</fullName>
    </submittedName>
</protein>
<dbReference type="Proteomes" id="UP001214250">
    <property type="component" value="Chromosome 1"/>
</dbReference>
<keyword evidence="1" id="KW-0472">Membrane</keyword>
<organism evidence="2 3">
    <name type="scientific">Lentisphaera profundi</name>
    <dbReference type="NCBI Taxonomy" id="1658616"/>
    <lineage>
        <taxon>Bacteria</taxon>
        <taxon>Pseudomonadati</taxon>
        <taxon>Lentisphaerota</taxon>
        <taxon>Lentisphaeria</taxon>
        <taxon>Lentisphaerales</taxon>
        <taxon>Lentisphaeraceae</taxon>
        <taxon>Lentisphaera</taxon>
    </lineage>
</organism>
<proteinExistence type="predicted"/>
<feature type="transmembrane region" description="Helical" evidence="1">
    <location>
        <begin position="12"/>
        <end position="32"/>
    </location>
</feature>
<evidence type="ECO:0000256" key="1">
    <source>
        <dbReference type="SAM" id="Phobius"/>
    </source>
</evidence>
<dbReference type="RefSeq" id="WP_274150402.1">
    <property type="nucleotide sequence ID" value="NZ_CP117811.1"/>
</dbReference>
<keyword evidence="1" id="KW-1133">Transmembrane helix</keyword>
<dbReference type="EMBL" id="CP117811">
    <property type="protein sequence ID" value="WDE96330.1"/>
    <property type="molecule type" value="Genomic_DNA"/>
</dbReference>
<sequence length="112" mass="12711">MNKAIAPILYGFELAFLGYLTLMAYLICIWMIDDSLAFELTTLGWIIIGLKRLIICLTASVIISFLLYQFNKVILNEIKTETHKKICIVYASIISISAIIGSIIFIIKKPYM</sequence>
<keyword evidence="3" id="KW-1185">Reference proteome</keyword>
<gene>
    <name evidence="2" type="ORF">PQO03_11480</name>
</gene>
<evidence type="ECO:0000313" key="3">
    <source>
        <dbReference type="Proteomes" id="UP001214250"/>
    </source>
</evidence>
<reference evidence="2 3" key="1">
    <citation type="submission" date="2023-02" db="EMBL/GenBank/DDBJ databases">
        <title>Genome sequence of Lentisphaera profundi SAORIC-696.</title>
        <authorList>
            <person name="Kim e."/>
            <person name="Cho J.-C."/>
            <person name="Choi A."/>
            <person name="Kang I."/>
        </authorList>
    </citation>
    <scope>NUCLEOTIDE SEQUENCE [LARGE SCALE GENOMIC DNA]</scope>
    <source>
        <strain evidence="2 3">SAORIC-696</strain>
    </source>
</reference>
<accession>A0ABY7VQ74</accession>
<feature type="transmembrane region" description="Helical" evidence="1">
    <location>
        <begin position="44"/>
        <end position="68"/>
    </location>
</feature>
<keyword evidence="1" id="KW-0812">Transmembrane</keyword>